<evidence type="ECO:0000259" key="16">
    <source>
        <dbReference type="PROSITE" id="PS50885"/>
    </source>
</evidence>
<evidence type="ECO:0000313" key="17">
    <source>
        <dbReference type="EMBL" id="TJY44139.1"/>
    </source>
</evidence>
<dbReference type="Gene3D" id="3.30.565.10">
    <property type="entry name" value="Histidine kinase-like ATPase, C-terminal domain"/>
    <property type="match status" value="1"/>
</dbReference>
<dbReference type="InterPro" id="IPR003661">
    <property type="entry name" value="HisK_dim/P_dom"/>
</dbReference>
<evidence type="ECO:0000256" key="14">
    <source>
        <dbReference type="SAM" id="Phobius"/>
    </source>
</evidence>
<evidence type="ECO:0000256" key="9">
    <source>
        <dbReference type="ARBA" id="ARBA00022777"/>
    </source>
</evidence>
<keyword evidence="12" id="KW-0902">Two-component regulatory system</keyword>
<evidence type="ECO:0000256" key="13">
    <source>
        <dbReference type="ARBA" id="ARBA00023136"/>
    </source>
</evidence>
<accession>A0A4V5LSR6</accession>
<feature type="domain" description="HAMP" evidence="16">
    <location>
        <begin position="199"/>
        <end position="251"/>
    </location>
</feature>
<comment type="subcellular location">
    <subcellularLocation>
        <location evidence="2">Cell membrane</location>
        <topology evidence="2">Multi-pass membrane protein</topology>
    </subcellularLocation>
</comment>
<feature type="transmembrane region" description="Helical" evidence="14">
    <location>
        <begin position="12"/>
        <end position="34"/>
    </location>
</feature>
<dbReference type="Gene3D" id="6.10.340.10">
    <property type="match status" value="1"/>
</dbReference>
<dbReference type="SMART" id="SM00304">
    <property type="entry name" value="HAMP"/>
    <property type="match status" value="1"/>
</dbReference>
<keyword evidence="18" id="KW-1185">Reference proteome</keyword>
<keyword evidence="6" id="KW-0808">Transferase</keyword>
<dbReference type="AlphaFoldDB" id="A0A4V5LSR6"/>
<evidence type="ECO:0000256" key="7">
    <source>
        <dbReference type="ARBA" id="ARBA00022692"/>
    </source>
</evidence>
<dbReference type="RefSeq" id="WP_136775859.1">
    <property type="nucleotide sequence ID" value="NZ_SUPK01000001.1"/>
</dbReference>
<reference evidence="17 18" key="1">
    <citation type="submission" date="2019-04" db="EMBL/GenBank/DDBJ databases">
        <title>Cohnella sp. nov., isolated from soil.</title>
        <authorList>
            <person name="Kim W."/>
        </authorList>
    </citation>
    <scope>NUCLEOTIDE SEQUENCE [LARGE SCALE GENOMIC DNA]</scope>
    <source>
        <strain evidence="17 18">CAU 1483</strain>
    </source>
</reference>
<dbReference type="Proteomes" id="UP000309673">
    <property type="component" value="Unassembled WGS sequence"/>
</dbReference>
<feature type="domain" description="Histidine kinase" evidence="15">
    <location>
        <begin position="266"/>
        <end position="486"/>
    </location>
</feature>
<dbReference type="CDD" id="cd00075">
    <property type="entry name" value="HATPase"/>
    <property type="match status" value="1"/>
</dbReference>
<dbReference type="PROSITE" id="PS50885">
    <property type="entry name" value="HAMP"/>
    <property type="match status" value="1"/>
</dbReference>
<dbReference type="Pfam" id="PF00672">
    <property type="entry name" value="HAMP"/>
    <property type="match status" value="1"/>
</dbReference>
<evidence type="ECO:0000256" key="3">
    <source>
        <dbReference type="ARBA" id="ARBA00012438"/>
    </source>
</evidence>
<dbReference type="PANTHER" id="PTHR45528">
    <property type="entry name" value="SENSOR HISTIDINE KINASE CPXA"/>
    <property type="match status" value="1"/>
</dbReference>
<dbReference type="InterPro" id="IPR036097">
    <property type="entry name" value="HisK_dim/P_sf"/>
</dbReference>
<dbReference type="InterPro" id="IPR036890">
    <property type="entry name" value="HATPase_C_sf"/>
</dbReference>
<dbReference type="EC" id="2.7.13.3" evidence="3"/>
<evidence type="ECO:0000256" key="8">
    <source>
        <dbReference type="ARBA" id="ARBA00022741"/>
    </source>
</evidence>
<dbReference type="Pfam" id="PF02518">
    <property type="entry name" value="HATPase_c"/>
    <property type="match status" value="1"/>
</dbReference>
<keyword evidence="4" id="KW-1003">Cell membrane</keyword>
<feature type="transmembrane region" description="Helical" evidence="14">
    <location>
        <begin position="174"/>
        <end position="197"/>
    </location>
</feature>
<evidence type="ECO:0000259" key="15">
    <source>
        <dbReference type="PROSITE" id="PS50109"/>
    </source>
</evidence>
<comment type="caution">
    <text evidence="17">The sequence shown here is derived from an EMBL/GenBank/DDBJ whole genome shotgun (WGS) entry which is preliminary data.</text>
</comment>
<evidence type="ECO:0000256" key="5">
    <source>
        <dbReference type="ARBA" id="ARBA00022553"/>
    </source>
</evidence>
<dbReference type="Gene3D" id="1.10.287.130">
    <property type="match status" value="1"/>
</dbReference>
<organism evidence="17 18">
    <name type="scientific">Cohnella pontilimi</name>
    <dbReference type="NCBI Taxonomy" id="2564100"/>
    <lineage>
        <taxon>Bacteria</taxon>
        <taxon>Bacillati</taxon>
        <taxon>Bacillota</taxon>
        <taxon>Bacilli</taxon>
        <taxon>Bacillales</taxon>
        <taxon>Paenibacillaceae</taxon>
        <taxon>Cohnella</taxon>
    </lineage>
</organism>
<dbReference type="InterPro" id="IPR005467">
    <property type="entry name" value="His_kinase_dom"/>
</dbReference>
<dbReference type="OrthoDB" id="335833at2"/>
<dbReference type="InterPro" id="IPR050398">
    <property type="entry name" value="HssS/ArlS-like"/>
</dbReference>
<dbReference type="InterPro" id="IPR004358">
    <property type="entry name" value="Sig_transdc_His_kin-like_C"/>
</dbReference>
<dbReference type="PANTHER" id="PTHR45528:SF1">
    <property type="entry name" value="SENSOR HISTIDINE KINASE CPXA"/>
    <property type="match status" value="1"/>
</dbReference>
<evidence type="ECO:0000256" key="11">
    <source>
        <dbReference type="ARBA" id="ARBA00022989"/>
    </source>
</evidence>
<dbReference type="CDD" id="cd00082">
    <property type="entry name" value="HisKA"/>
    <property type="match status" value="1"/>
</dbReference>
<evidence type="ECO:0000256" key="1">
    <source>
        <dbReference type="ARBA" id="ARBA00000085"/>
    </source>
</evidence>
<dbReference type="GO" id="GO:0005886">
    <property type="term" value="C:plasma membrane"/>
    <property type="evidence" value="ECO:0007669"/>
    <property type="project" value="UniProtKB-SubCell"/>
</dbReference>
<dbReference type="SUPFAM" id="SSF47384">
    <property type="entry name" value="Homodimeric domain of signal transducing histidine kinase"/>
    <property type="match status" value="1"/>
</dbReference>
<dbReference type="SUPFAM" id="SSF158472">
    <property type="entry name" value="HAMP domain-like"/>
    <property type="match status" value="1"/>
</dbReference>
<evidence type="ECO:0000256" key="4">
    <source>
        <dbReference type="ARBA" id="ARBA00022475"/>
    </source>
</evidence>
<dbReference type="CDD" id="cd06225">
    <property type="entry name" value="HAMP"/>
    <property type="match status" value="1"/>
</dbReference>
<gene>
    <name evidence="17" type="ORF">E5161_01715</name>
</gene>
<dbReference type="FunFam" id="3.30.565.10:FF:000006">
    <property type="entry name" value="Sensor histidine kinase WalK"/>
    <property type="match status" value="1"/>
</dbReference>
<dbReference type="EMBL" id="SUPK01000001">
    <property type="protein sequence ID" value="TJY44139.1"/>
    <property type="molecule type" value="Genomic_DNA"/>
</dbReference>
<evidence type="ECO:0000313" key="18">
    <source>
        <dbReference type="Proteomes" id="UP000309673"/>
    </source>
</evidence>
<keyword evidence="9 17" id="KW-0418">Kinase</keyword>
<keyword evidence="13 14" id="KW-0472">Membrane</keyword>
<keyword evidence="7 14" id="KW-0812">Transmembrane</keyword>
<evidence type="ECO:0000256" key="6">
    <source>
        <dbReference type="ARBA" id="ARBA00022679"/>
    </source>
</evidence>
<dbReference type="Pfam" id="PF00512">
    <property type="entry name" value="HisKA"/>
    <property type="match status" value="1"/>
</dbReference>
<dbReference type="SMART" id="SM00387">
    <property type="entry name" value="HATPase_c"/>
    <property type="match status" value="1"/>
</dbReference>
<proteinExistence type="predicted"/>
<comment type="catalytic activity">
    <reaction evidence="1">
        <text>ATP + protein L-histidine = ADP + protein N-phospho-L-histidine.</text>
        <dbReference type="EC" id="2.7.13.3"/>
    </reaction>
</comment>
<dbReference type="SMART" id="SM00388">
    <property type="entry name" value="HisKA"/>
    <property type="match status" value="1"/>
</dbReference>
<keyword evidence="11 14" id="KW-1133">Transmembrane helix</keyword>
<keyword evidence="5" id="KW-0597">Phosphoprotein</keyword>
<evidence type="ECO:0000256" key="10">
    <source>
        <dbReference type="ARBA" id="ARBA00022840"/>
    </source>
</evidence>
<dbReference type="InterPro" id="IPR003660">
    <property type="entry name" value="HAMP_dom"/>
</dbReference>
<keyword evidence="10" id="KW-0067">ATP-binding</keyword>
<keyword evidence="8" id="KW-0547">Nucleotide-binding</keyword>
<dbReference type="PRINTS" id="PR00344">
    <property type="entry name" value="BCTRLSENSOR"/>
</dbReference>
<evidence type="ECO:0000256" key="12">
    <source>
        <dbReference type="ARBA" id="ARBA00023012"/>
    </source>
</evidence>
<sequence>MSIRLRLLLSYIAMFLVPVMIFVLFAALLLAVFYKDIKSLEDASSDNTGKPWFQIVSNYFNKKNELVGGIRFLAKYDPDRLADYLFLTKTDEQLRNLRAGLVVVTDDRVTFASNLADGINLNDELQQPDTNRWGQNIKNTYSVDRIDFNFSDHRPGTVYVLADYKQFFGFISKFFPAILLSLLVAITLTNGLLTFLVSRSIIKPLYALKKAAEHIQNGDLELEVNVRRKDEIGKLGAAFEEMRRRLKTSIHLQLQYEENRKLLISNISHDLKTPITGIKACIDGIFDGIADTDEKRNKYMKMAYKKATEMDQLIDELFLFSKLDLKRLPFHFVKIDILDYLRDFADDLRHDPQKQGVLIDFQHDGSHPVYVMVDLEKLRRVMVNIVDNSMKYTVREPKEIRIELVDQEHEVTVSVRDNGTGIAEDALAHVFDRFYRIEHSRNRKTGGSGLGLAIVKQIVEEHGGKVWAQSALGEGTAIFFTLPKGSGDGHEADPDYRG</sequence>
<name>A0A4V5LSR6_9BACL</name>
<dbReference type="GO" id="GO:0000155">
    <property type="term" value="F:phosphorelay sensor kinase activity"/>
    <property type="evidence" value="ECO:0007669"/>
    <property type="project" value="InterPro"/>
</dbReference>
<dbReference type="InterPro" id="IPR003594">
    <property type="entry name" value="HATPase_dom"/>
</dbReference>
<dbReference type="PROSITE" id="PS50109">
    <property type="entry name" value="HIS_KIN"/>
    <property type="match status" value="1"/>
</dbReference>
<dbReference type="SUPFAM" id="SSF55874">
    <property type="entry name" value="ATPase domain of HSP90 chaperone/DNA topoisomerase II/histidine kinase"/>
    <property type="match status" value="1"/>
</dbReference>
<evidence type="ECO:0000256" key="2">
    <source>
        <dbReference type="ARBA" id="ARBA00004651"/>
    </source>
</evidence>
<protein>
    <recommendedName>
        <fullName evidence="3">histidine kinase</fullName>
        <ecNumber evidence="3">2.7.13.3</ecNumber>
    </recommendedName>
</protein>
<dbReference type="GO" id="GO:0005524">
    <property type="term" value="F:ATP binding"/>
    <property type="evidence" value="ECO:0007669"/>
    <property type="project" value="UniProtKB-KW"/>
</dbReference>